<keyword evidence="5 8" id="KW-1133">Transmembrane helix</keyword>
<evidence type="ECO:0000256" key="2">
    <source>
        <dbReference type="ARBA" id="ARBA00022448"/>
    </source>
</evidence>
<keyword evidence="11" id="KW-1185">Reference proteome</keyword>
<comment type="subcellular location">
    <subcellularLocation>
        <location evidence="1">Membrane</location>
    </subcellularLocation>
</comment>
<evidence type="ECO:0000256" key="8">
    <source>
        <dbReference type="SAM" id="Phobius"/>
    </source>
</evidence>
<dbReference type="EMBL" id="JAQQWM010000009">
    <property type="protein sequence ID" value="KAK8046452.1"/>
    <property type="molecule type" value="Genomic_DNA"/>
</dbReference>
<proteinExistence type="predicted"/>
<gene>
    <name evidence="10" type="ORF">PG996_014516</name>
</gene>
<evidence type="ECO:0000256" key="5">
    <source>
        <dbReference type="ARBA" id="ARBA00022989"/>
    </source>
</evidence>
<dbReference type="InterPro" id="IPR006593">
    <property type="entry name" value="Cyt_b561/ferric_Rdtase_TM"/>
</dbReference>
<name>A0ABR1TIM3_9PEZI</name>
<dbReference type="PANTHER" id="PTHR47797">
    <property type="entry name" value="DEHYDROGENASE, PUTATIVE (AFU_ORTHOLOGUE AFUA_8G05805)-RELATED"/>
    <property type="match status" value="1"/>
</dbReference>
<organism evidence="10 11">
    <name type="scientific">Apiospora saccharicola</name>
    <dbReference type="NCBI Taxonomy" id="335842"/>
    <lineage>
        <taxon>Eukaryota</taxon>
        <taxon>Fungi</taxon>
        <taxon>Dikarya</taxon>
        <taxon>Ascomycota</taxon>
        <taxon>Pezizomycotina</taxon>
        <taxon>Sordariomycetes</taxon>
        <taxon>Xylariomycetidae</taxon>
        <taxon>Amphisphaeriales</taxon>
        <taxon>Apiosporaceae</taxon>
        <taxon>Apiospora</taxon>
    </lineage>
</organism>
<feature type="transmembrane region" description="Helical" evidence="8">
    <location>
        <begin position="197"/>
        <end position="216"/>
    </location>
</feature>
<protein>
    <recommendedName>
        <fullName evidence="9">Cytochrome b561 domain-containing protein</fullName>
    </recommendedName>
</protein>
<keyword evidence="4" id="KW-0249">Electron transport</keyword>
<evidence type="ECO:0000259" key="9">
    <source>
        <dbReference type="SMART" id="SM00665"/>
    </source>
</evidence>
<keyword evidence="3 8" id="KW-0812">Transmembrane</keyword>
<dbReference type="SMART" id="SM00665">
    <property type="entry name" value="B561"/>
    <property type="match status" value="1"/>
</dbReference>
<sequence>MAPTDALSAPGAVAYSSDKMSVGDGTWDFTKNDFLLPNLQGLPFDMMQYNGMGNRFSSVAQYHSLILAHGVIAAIVFLFIVPFGVMMARFHRGRPGANIRYHAYMQISAILLATVVFVTGWFAVGPNRSLTNPHHGIGVAIYTMILVQAVGGRLVKSIRKHSLRLMIHRWLGRIVTILGMIQIPLGLTLYGSPKVAFILYSIWMAILLLMYFVLSYRHEGDWDERTVYGGRSEVGTAISGRSRSRYTVSDRTEKKEGRGWLGPLAAGAGVWALMRGRKDKKEHERSLSRSRSRSRSRGPEVLPVQERVDQLR</sequence>
<reference evidence="10 11" key="1">
    <citation type="submission" date="2023-01" db="EMBL/GenBank/DDBJ databases">
        <title>Analysis of 21 Apiospora genomes using comparative genomics revels a genus with tremendous synthesis potential of carbohydrate active enzymes and secondary metabolites.</title>
        <authorList>
            <person name="Sorensen T."/>
        </authorList>
    </citation>
    <scope>NUCLEOTIDE SEQUENCE [LARGE SCALE GENOMIC DNA]</scope>
    <source>
        <strain evidence="10 11">CBS 83171</strain>
    </source>
</reference>
<feature type="transmembrane region" description="Helical" evidence="8">
    <location>
        <begin position="136"/>
        <end position="158"/>
    </location>
</feature>
<feature type="transmembrane region" description="Helical" evidence="8">
    <location>
        <begin position="66"/>
        <end position="91"/>
    </location>
</feature>
<dbReference type="Proteomes" id="UP001446871">
    <property type="component" value="Unassembled WGS sequence"/>
</dbReference>
<dbReference type="CDD" id="cd08760">
    <property type="entry name" value="Cyt_b561_FRRS1_like"/>
    <property type="match status" value="1"/>
</dbReference>
<keyword evidence="2" id="KW-0813">Transport</keyword>
<dbReference type="PANTHER" id="PTHR47797:SF3">
    <property type="entry name" value="CYTOCHROME B561 DOMAIN-CONTAINING PROTEIN"/>
    <property type="match status" value="1"/>
</dbReference>
<feature type="region of interest" description="Disordered" evidence="7">
    <location>
        <begin position="275"/>
        <end position="312"/>
    </location>
</feature>
<dbReference type="Gene3D" id="1.20.120.1770">
    <property type="match status" value="1"/>
</dbReference>
<evidence type="ECO:0000256" key="6">
    <source>
        <dbReference type="ARBA" id="ARBA00023136"/>
    </source>
</evidence>
<evidence type="ECO:0000256" key="3">
    <source>
        <dbReference type="ARBA" id="ARBA00022692"/>
    </source>
</evidence>
<evidence type="ECO:0000256" key="7">
    <source>
        <dbReference type="SAM" id="MobiDB-lite"/>
    </source>
</evidence>
<comment type="caution">
    <text evidence="10">The sequence shown here is derived from an EMBL/GenBank/DDBJ whole genome shotgun (WGS) entry which is preliminary data.</text>
</comment>
<accession>A0ABR1TIM3</accession>
<evidence type="ECO:0000256" key="4">
    <source>
        <dbReference type="ARBA" id="ARBA00022982"/>
    </source>
</evidence>
<feature type="transmembrane region" description="Helical" evidence="8">
    <location>
        <begin position="170"/>
        <end position="191"/>
    </location>
</feature>
<evidence type="ECO:0000313" key="11">
    <source>
        <dbReference type="Proteomes" id="UP001446871"/>
    </source>
</evidence>
<feature type="domain" description="Cytochrome b561" evidence="9">
    <location>
        <begin position="68"/>
        <end position="187"/>
    </location>
</feature>
<keyword evidence="6 8" id="KW-0472">Membrane</keyword>
<evidence type="ECO:0000313" key="10">
    <source>
        <dbReference type="EMBL" id="KAK8046452.1"/>
    </source>
</evidence>
<feature type="transmembrane region" description="Helical" evidence="8">
    <location>
        <begin position="103"/>
        <end position="124"/>
    </location>
</feature>
<evidence type="ECO:0000256" key="1">
    <source>
        <dbReference type="ARBA" id="ARBA00004370"/>
    </source>
</evidence>